<feature type="repeat" description="WD" evidence="3">
    <location>
        <begin position="204"/>
        <end position="240"/>
    </location>
</feature>
<name>A0A1G4J197_9SACH</name>
<evidence type="ECO:0000256" key="1">
    <source>
        <dbReference type="ARBA" id="ARBA00022574"/>
    </source>
</evidence>
<reference evidence="5" key="1">
    <citation type="submission" date="2016-03" db="EMBL/GenBank/DDBJ databases">
        <authorList>
            <person name="Devillers H."/>
        </authorList>
    </citation>
    <scope>NUCLEOTIDE SEQUENCE [LARGE SCALE GENOMIC DNA]</scope>
</reference>
<dbReference type="SUPFAM" id="SSF50978">
    <property type="entry name" value="WD40 repeat-like"/>
    <property type="match status" value="1"/>
</dbReference>
<dbReference type="Pfam" id="PF00400">
    <property type="entry name" value="WD40"/>
    <property type="match status" value="2"/>
</dbReference>
<dbReference type="PROSITE" id="PS50082">
    <property type="entry name" value="WD_REPEATS_2"/>
    <property type="match status" value="3"/>
</dbReference>
<dbReference type="SMART" id="SM00320">
    <property type="entry name" value="WD40"/>
    <property type="match status" value="4"/>
</dbReference>
<evidence type="ECO:0000256" key="3">
    <source>
        <dbReference type="PROSITE-ProRule" id="PRU00221"/>
    </source>
</evidence>
<evidence type="ECO:0000313" key="5">
    <source>
        <dbReference type="Proteomes" id="UP000191024"/>
    </source>
</evidence>
<protein>
    <submittedName>
        <fullName evidence="4">LAMI_0C02410g1_1</fullName>
    </submittedName>
</protein>
<keyword evidence="2" id="KW-0677">Repeat</keyword>
<keyword evidence="5" id="KW-1185">Reference proteome</keyword>
<dbReference type="Proteomes" id="UP000191024">
    <property type="component" value="Chromosome C"/>
</dbReference>
<gene>
    <name evidence="4" type="ORF">LAMI_0C02410G</name>
</gene>
<feature type="repeat" description="WD" evidence="3">
    <location>
        <begin position="176"/>
        <end position="202"/>
    </location>
</feature>
<feature type="repeat" description="WD" evidence="3">
    <location>
        <begin position="309"/>
        <end position="345"/>
    </location>
</feature>
<dbReference type="PANTHER" id="PTHR19919">
    <property type="entry name" value="WD REPEAT CONTAINING PROTEIN"/>
    <property type="match status" value="1"/>
</dbReference>
<dbReference type="InterPro" id="IPR015943">
    <property type="entry name" value="WD40/YVTN_repeat-like_dom_sf"/>
</dbReference>
<dbReference type="AlphaFoldDB" id="A0A1G4J197"/>
<dbReference type="Gene3D" id="2.130.10.10">
    <property type="entry name" value="YVTN repeat-like/Quinoprotein amine dehydrogenase"/>
    <property type="match status" value="2"/>
</dbReference>
<proteinExistence type="predicted"/>
<dbReference type="EMBL" id="LT598466">
    <property type="protein sequence ID" value="SCU83212.1"/>
    <property type="molecule type" value="Genomic_DNA"/>
</dbReference>
<keyword evidence="1 3" id="KW-0853">WD repeat</keyword>
<dbReference type="STRING" id="1230905.A0A1G4J197"/>
<evidence type="ECO:0000256" key="2">
    <source>
        <dbReference type="ARBA" id="ARBA00022737"/>
    </source>
</evidence>
<dbReference type="OrthoDB" id="1284551at2759"/>
<accession>A0A1G4J197</accession>
<sequence length="408" mass="45080">MDQYRGGKRSSISFGSYQRPSVNFNQSASSYYTPRQVYAGQQNSQNGNRIRSCNYEASFPLFALDWSTQDYVALGSYKEDAFNKLQIIHSADLATWDRVCEANVVFPISRVQWCPDGGSQQLATCSDSLRLWTFADCQLREQVNLSLRRYNKGAVATVASVGQLPPVTSFQWNAIDTNMLISSSIDTTCTVWDLQSPNSIKTQLIAHDSEVFDVKFLTQSTQLFTSCGGDGSVRVFDLRSLAHSTIIYELMPSGTTAAAAELAHTGGSKALLRLEPSPFDPNVVATFAQDSNSVVILDMRFPGSPVLTLTGHTAAVNQIQWHPFKRNVLFSCGDDCQALYWDLSSSLHAAPSSTTSSSKWNPNNLAHTSDVPQMAYNDEVYEINNLVLRPKGDWLGCTLGRQFQGVRV</sequence>
<dbReference type="InterPro" id="IPR045159">
    <property type="entry name" value="DCAF7-like"/>
</dbReference>
<dbReference type="InterPro" id="IPR036322">
    <property type="entry name" value="WD40_repeat_dom_sf"/>
</dbReference>
<organism evidence="4 5">
    <name type="scientific">Lachancea mirantina</name>
    <dbReference type="NCBI Taxonomy" id="1230905"/>
    <lineage>
        <taxon>Eukaryota</taxon>
        <taxon>Fungi</taxon>
        <taxon>Dikarya</taxon>
        <taxon>Ascomycota</taxon>
        <taxon>Saccharomycotina</taxon>
        <taxon>Saccharomycetes</taxon>
        <taxon>Saccharomycetales</taxon>
        <taxon>Saccharomycetaceae</taxon>
        <taxon>Lachancea</taxon>
    </lineage>
</organism>
<dbReference type="InterPro" id="IPR001680">
    <property type="entry name" value="WD40_rpt"/>
</dbReference>
<evidence type="ECO:0000313" key="4">
    <source>
        <dbReference type="EMBL" id="SCU83212.1"/>
    </source>
</evidence>